<name>A0ABW2VGP9_9ACTN</name>
<comment type="catalytic activity">
    <reaction evidence="3 4">
        <text>holo-[ACP] + malonyl-CoA = malonyl-[ACP] + CoA</text>
        <dbReference type="Rhea" id="RHEA:41792"/>
        <dbReference type="Rhea" id="RHEA-COMP:9623"/>
        <dbReference type="Rhea" id="RHEA-COMP:9685"/>
        <dbReference type="ChEBI" id="CHEBI:57287"/>
        <dbReference type="ChEBI" id="CHEBI:57384"/>
        <dbReference type="ChEBI" id="CHEBI:64479"/>
        <dbReference type="ChEBI" id="CHEBI:78449"/>
        <dbReference type="EC" id="2.3.1.39"/>
    </reaction>
</comment>
<reference evidence="7" key="1">
    <citation type="journal article" date="2019" name="Int. J. Syst. Evol. Microbiol.">
        <title>The Global Catalogue of Microorganisms (GCM) 10K type strain sequencing project: providing services to taxonomists for standard genome sequencing and annotation.</title>
        <authorList>
            <consortium name="The Broad Institute Genomics Platform"/>
            <consortium name="The Broad Institute Genome Sequencing Center for Infectious Disease"/>
            <person name="Wu L."/>
            <person name="Ma J."/>
        </authorList>
    </citation>
    <scope>NUCLEOTIDE SEQUENCE [LARGE SCALE GENOMIC DNA]</scope>
    <source>
        <strain evidence="7">CGMCC 4.7198</strain>
    </source>
</reference>
<keyword evidence="7" id="KW-1185">Reference proteome</keyword>
<dbReference type="RefSeq" id="WP_381263837.1">
    <property type="nucleotide sequence ID" value="NZ_JBHTBI010000085.1"/>
</dbReference>
<dbReference type="SUPFAM" id="SSF52151">
    <property type="entry name" value="FabD/lysophospholipase-like"/>
    <property type="match status" value="1"/>
</dbReference>
<evidence type="ECO:0000256" key="4">
    <source>
        <dbReference type="PIRNR" id="PIRNR000446"/>
    </source>
</evidence>
<dbReference type="EMBL" id="JBHTEC010000001">
    <property type="protein sequence ID" value="MFD0283671.1"/>
    <property type="molecule type" value="Genomic_DNA"/>
</dbReference>
<dbReference type="SUPFAM" id="SSF55048">
    <property type="entry name" value="Probable ACP-binding domain of malonyl-CoA ACP transacylase"/>
    <property type="match status" value="1"/>
</dbReference>
<dbReference type="Gene3D" id="3.30.70.250">
    <property type="entry name" value="Malonyl-CoA ACP transacylase, ACP-binding"/>
    <property type="match status" value="1"/>
</dbReference>
<comment type="caution">
    <text evidence="6">The sequence shown here is derived from an EMBL/GenBank/DDBJ whole genome shotgun (WGS) entry which is preliminary data.</text>
</comment>
<evidence type="ECO:0000256" key="1">
    <source>
        <dbReference type="ARBA" id="ARBA00022679"/>
    </source>
</evidence>
<dbReference type="InterPro" id="IPR001227">
    <property type="entry name" value="Ac_transferase_dom_sf"/>
</dbReference>
<feature type="domain" description="Malonyl-CoA:ACP transacylase (MAT)" evidence="5">
    <location>
        <begin position="7"/>
        <end position="306"/>
    </location>
</feature>
<evidence type="ECO:0000313" key="6">
    <source>
        <dbReference type="EMBL" id="MFD0283671.1"/>
    </source>
</evidence>
<dbReference type="SMART" id="SM00827">
    <property type="entry name" value="PKS_AT"/>
    <property type="match status" value="1"/>
</dbReference>
<accession>A0ABW2VGP9</accession>
<dbReference type="PIRSF" id="PIRSF000446">
    <property type="entry name" value="Mct"/>
    <property type="match status" value="1"/>
</dbReference>
<dbReference type="Proteomes" id="UP001596957">
    <property type="component" value="Unassembled WGS sequence"/>
</dbReference>
<dbReference type="EC" id="2.3.1.39" evidence="4"/>
<proteinExistence type="inferred from homology"/>
<gene>
    <name evidence="6" type="ORF">ACFQZP_18705</name>
</gene>
<evidence type="ECO:0000256" key="2">
    <source>
        <dbReference type="ARBA" id="ARBA00023315"/>
    </source>
</evidence>
<dbReference type="InterPro" id="IPR014043">
    <property type="entry name" value="Acyl_transferase_dom"/>
</dbReference>
<keyword evidence="1 4" id="KW-0808">Transferase</keyword>
<evidence type="ECO:0000259" key="5">
    <source>
        <dbReference type="SMART" id="SM00827"/>
    </source>
</evidence>
<sequence length="318" mass="32644">MTRTAFVFSGLGPYRVGMAESLLAHRPGLAATYFRAADDLLGIPLTRLCREGPAHHFADPAVAHPAAFVTGLAALEVLRAEGVRPDIVAGHGLGEYTALVAAGVLEWPDALVLVRLHAELVATAGDQVPGAMAAVEGLDAATVARLCAESTAAGRLVELACENGPGHTVVSGKAAGVDRLARAAEAAGATRTARLPVGGPFHSSLLGDCVAEFTEALVETEFHDPKVPVVSSVTARPVTSAGRAVVALRDQLTAPVRWTDTVRRLMALGTRRFVEAGPGPVLDGSIRRLAPGADVQVTGTVPGLRLALEAAAPAAIPV</sequence>
<dbReference type="Pfam" id="PF00698">
    <property type="entry name" value="Acyl_transf_1"/>
    <property type="match status" value="1"/>
</dbReference>
<evidence type="ECO:0000313" key="7">
    <source>
        <dbReference type="Proteomes" id="UP001596957"/>
    </source>
</evidence>
<dbReference type="PANTHER" id="PTHR42681">
    <property type="entry name" value="MALONYL-COA-ACYL CARRIER PROTEIN TRANSACYLASE, MITOCHONDRIAL"/>
    <property type="match status" value="1"/>
</dbReference>
<dbReference type="Gene3D" id="3.40.366.10">
    <property type="entry name" value="Malonyl-Coenzyme A Acyl Carrier Protein, domain 2"/>
    <property type="match status" value="1"/>
</dbReference>
<dbReference type="InterPro" id="IPR016035">
    <property type="entry name" value="Acyl_Trfase/lysoPLipase"/>
</dbReference>
<dbReference type="InterPro" id="IPR050858">
    <property type="entry name" value="Mal-CoA-ACP_Trans/PKS_FabD"/>
</dbReference>
<dbReference type="InterPro" id="IPR024925">
    <property type="entry name" value="Malonyl_CoA-ACP_transAc"/>
</dbReference>
<comment type="similarity">
    <text evidence="4">Belongs to the fabD family.</text>
</comment>
<dbReference type="PANTHER" id="PTHR42681:SF1">
    <property type="entry name" value="MALONYL-COA-ACYL CARRIER PROTEIN TRANSACYLASE, MITOCHONDRIAL"/>
    <property type="match status" value="1"/>
</dbReference>
<evidence type="ECO:0000256" key="3">
    <source>
        <dbReference type="ARBA" id="ARBA00048462"/>
    </source>
</evidence>
<dbReference type="InterPro" id="IPR016036">
    <property type="entry name" value="Malonyl_transacylase_ACP-bd"/>
</dbReference>
<dbReference type="GO" id="GO:0004314">
    <property type="term" value="F:[acyl-carrier-protein] S-malonyltransferase activity"/>
    <property type="evidence" value="ECO:0007669"/>
    <property type="project" value="UniProtKB-EC"/>
</dbReference>
<keyword evidence="2 4" id="KW-0012">Acyltransferase</keyword>
<protein>
    <recommendedName>
        <fullName evidence="4">Malonyl CoA-acyl carrier protein transacylase</fullName>
        <ecNumber evidence="4">2.3.1.39</ecNumber>
    </recommendedName>
</protein>
<organism evidence="6 7">
    <name type="scientific">Streptomyces lutosisoli</name>
    <dbReference type="NCBI Taxonomy" id="2665721"/>
    <lineage>
        <taxon>Bacteria</taxon>
        <taxon>Bacillati</taxon>
        <taxon>Actinomycetota</taxon>
        <taxon>Actinomycetes</taxon>
        <taxon>Kitasatosporales</taxon>
        <taxon>Streptomycetaceae</taxon>
        <taxon>Streptomyces</taxon>
    </lineage>
</organism>